<evidence type="ECO:0000313" key="8">
    <source>
        <dbReference type="EMBL" id="AGA64161.1"/>
    </source>
</evidence>
<reference evidence="8 9" key="1">
    <citation type="journal article" date="2012" name="Stand. Genomic Sci.">
        <title>Complete genome sequence of Liberibacter crescens BT-1.</title>
        <authorList>
            <person name="Leonard M.T."/>
            <person name="Fagen J.R."/>
            <person name="Davis-Richardson A.G."/>
            <person name="Davis M.J."/>
            <person name="Triplett E.W."/>
        </authorList>
    </citation>
    <scope>NUCLEOTIDE SEQUENCE [LARGE SCALE GENOMIC DNA]</scope>
    <source>
        <strain evidence="8 9">BT-1</strain>
    </source>
</reference>
<evidence type="ECO:0000259" key="7">
    <source>
        <dbReference type="PROSITE" id="PS50967"/>
    </source>
</evidence>
<dbReference type="EC" id="3.1.13.5" evidence="6"/>
<dbReference type="Pfam" id="PF00570">
    <property type="entry name" value="HRDC"/>
    <property type="match status" value="1"/>
</dbReference>
<dbReference type="InterPro" id="IPR044876">
    <property type="entry name" value="HRDC_dom_sf"/>
</dbReference>
<name>L0EUV2_LIBCB</name>
<dbReference type="GO" id="GO:0008408">
    <property type="term" value="F:3'-5' exonuclease activity"/>
    <property type="evidence" value="ECO:0007669"/>
    <property type="project" value="InterPro"/>
</dbReference>
<dbReference type="InterPro" id="IPR036397">
    <property type="entry name" value="RNaseH_sf"/>
</dbReference>
<gene>
    <name evidence="6" type="primary">rnd</name>
    <name evidence="8" type="ordered locus">B488_01680</name>
</gene>
<keyword evidence="2 6" id="KW-0819">tRNA processing</keyword>
<dbReference type="EMBL" id="CP003789">
    <property type="protein sequence ID" value="AGA64161.1"/>
    <property type="molecule type" value="Genomic_DNA"/>
</dbReference>
<dbReference type="SUPFAM" id="SSF53098">
    <property type="entry name" value="Ribonuclease H-like"/>
    <property type="match status" value="1"/>
</dbReference>
<sequence>MMIITSTLELELACAELTKSNFVTVDTEFLRDVTFWPQLCLIQIATPKMGIIIDPLDSEINLSAFFNLMLNPSIVKVFHAARQDIEIIFHMSRQIPTPIFDTQVAAMVCGFRESISYDTLVRKLLGQQIDKSSRFTNWHQRPLSSKQLDYALADVTYLCEIYTILKAELEQTKRSEWLKEEMSILENPQTYNLPPEEIWKRIKNRLKKPQELAVLKYITTWREHEARSQNVPRNRIIKDETLIEIAQQQPRTSKDIEKLRSIHGSWKHSDQSKKIIEAVNTALALPINEMPQPSYKTPYSEESTAATELLKVLLKLTCEKNKVAPKLIANGNDLEKIATEGDKANVIALSGWRREIFGEKALKMISGHLALGFLNNRIEEIKI</sequence>
<keyword evidence="4 6" id="KW-0378">Hydrolase</keyword>
<comment type="catalytic activity">
    <reaction evidence="6">
        <text>Exonucleolytic cleavage that removes extra residues from the 3'-terminus of tRNA to produce 5'-mononucleotides.</text>
        <dbReference type="EC" id="3.1.13.5"/>
    </reaction>
</comment>
<dbReference type="HAMAP" id="MF_01899">
    <property type="entry name" value="RNase_D"/>
    <property type="match status" value="1"/>
</dbReference>
<dbReference type="InterPro" id="IPR010997">
    <property type="entry name" value="HRDC-like_sf"/>
</dbReference>
<keyword evidence="1 6" id="KW-0963">Cytoplasm</keyword>
<dbReference type="InterPro" id="IPR002562">
    <property type="entry name" value="3'-5'_exonuclease_dom"/>
</dbReference>
<comment type="subcellular location">
    <subcellularLocation>
        <location evidence="6">Cytoplasm</location>
    </subcellularLocation>
</comment>
<protein>
    <recommendedName>
        <fullName evidence="6">Ribonuclease D</fullName>
        <shortName evidence="6">RNase D</shortName>
        <ecNumber evidence="6">3.1.13.5</ecNumber>
    </recommendedName>
</protein>
<dbReference type="SMART" id="SM00341">
    <property type="entry name" value="HRDC"/>
    <property type="match status" value="1"/>
</dbReference>
<dbReference type="InterPro" id="IPR006292">
    <property type="entry name" value="RNase_D"/>
</dbReference>
<dbReference type="NCBIfam" id="TIGR01388">
    <property type="entry name" value="rnd"/>
    <property type="match status" value="1"/>
</dbReference>
<evidence type="ECO:0000256" key="2">
    <source>
        <dbReference type="ARBA" id="ARBA00022694"/>
    </source>
</evidence>
<proteinExistence type="inferred from homology"/>
<keyword evidence="5 6" id="KW-0269">Exonuclease</keyword>
<evidence type="ECO:0000256" key="1">
    <source>
        <dbReference type="ARBA" id="ARBA00022490"/>
    </source>
</evidence>
<dbReference type="PROSITE" id="PS50967">
    <property type="entry name" value="HRDC"/>
    <property type="match status" value="1"/>
</dbReference>
<dbReference type="Pfam" id="PF01612">
    <property type="entry name" value="DNA_pol_A_exo1"/>
    <property type="match status" value="1"/>
</dbReference>
<dbReference type="Gene3D" id="1.10.150.80">
    <property type="entry name" value="HRDC domain"/>
    <property type="match status" value="1"/>
</dbReference>
<dbReference type="GO" id="GO:0005737">
    <property type="term" value="C:cytoplasm"/>
    <property type="evidence" value="ECO:0007669"/>
    <property type="project" value="UniProtKB-SubCell"/>
</dbReference>
<dbReference type="GO" id="GO:0033890">
    <property type="term" value="F:ribonuclease D activity"/>
    <property type="evidence" value="ECO:0007669"/>
    <property type="project" value="UniProtKB-UniRule"/>
</dbReference>
<dbReference type="Proteomes" id="UP000010799">
    <property type="component" value="Chromosome"/>
</dbReference>
<dbReference type="Gene3D" id="3.30.420.10">
    <property type="entry name" value="Ribonuclease H-like superfamily/Ribonuclease H"/>
    <property type="match status" value="1"/>
</dbReference>
<dbReference type="HOGENOM" id="CLU_042387_0_0_5"/>
<comment type="cofactor">
    <cofactor evidence="6">
        <name>a divalent metal cation</name>
        <dbReference type="ChEBI" id="CHEBI:60240"/>
    </cofactor>
</comment>
<evidence type="ECO:0000256" key="4">
    <source>
        <dbReference type="ARBA" id="ARBA00022801"/>
    </source>
</evidence>
<dbReference type="SMART" id="SM00474">
    <property type="entry name" value="35EXOc"/>
    <property type="match status" value="1"/>
</dbReference>
<dbReference type="CDD" id="cd06142">
    <property type="entry name" value="RNaseD_exo"/>
    <property type="match status" value="1"/>
</dbReference>
<comment type="similarity">
    <text evidence="6">Belongs to the RNase D family.</text>
</comment>
<dbReference type="GO" id="GO:0003676">
    <property type="term" value="F:nucleic acid binding"/>
    <property type="evidence" value="ECO:0007669"/>
    <property type="project" value="InterPro"/>
</dbReference>
<dbReference type="InterPro" id="IPR002121">
    <property type="entry name" value="HRDC_dom"/>
</dbReference>
<dbReference type="GO" id="GO:0000166">
    <property type="term" value="F:nucleotide binding"/>
    <property type="evidence" value="ECO:0007669"/>
    <property type="project" value="InterPro"/>
</dbReference>
<dbReference type="GO" id="GO:0042780">
    <property type="term" value="P:tRNA 3'-end processing"/>
    <property type="evidence" value="ECO:0007669"/>
    <property type="project" value="UniProtKB-UniRule"/>
</dbReference>
<keyword evidence="9" id="KW-1185">Reference proteome</keyword>
<dbReference type="PANTHER" id="PTHR47649">
    <property type="entry name" value="RIBONUCLEASE D"/>
    <property type="match status" value="1"/>
</dbReference>
<dbReference type="eggNOG" id="COG0349">
    <property type="taxonomic scope" value="Bacteria"/>
</dbReference>
<dbReference type="AlphaFoldDB" id="L0EUV2"/>
<dbReference type="PANTHER" id="PTHR47649:SF1">
    <property type="entry name" value="RIBONUCLEASE D"/>
    <property type="match status" value="1"/>
</dbReference>
<accession>L0EUV2</accession>
<organism evidence="8 9">
    <name type="scientific">Liberibacter crescens (strain BT-1)</name>
    <dbReference type="NCBI Taxonomy" id="1215343"/>
    <lineage>
        <taxon>Bacteria</taxon>
        <taxon>Pseudomonadati</taxon>
        <taxon>Pseudomonadota</taxon>
        <taxon>Alphaproteobacteria</taxon>
        <taxon>Hyphomicrobiales</taxon>
        <taxon>Rhizobiaceae</taxon>
        <taxon>Liberibacter</taxon>
    </lineage>
</organism>
<evidence type="ECO:0000256" key="6">
    <source>
        <dbReference type="HAMAP-Rule" id="MF_01899"/>
    </source>
</evidence>
<dbReference type="PATRIC" id="fig|1215343.11.peg.176"/>
<evidence type="ECO:0000256" key="3">
    <source>
        <dbReference type="ARBA" id="ARBA00022722"/>
    </source>
</evidence>
<dbReference type="InterPro" id="IPR012337">
    <property type="entry name" value="RNaseH-like_sf"/>
</dbReference>
<dbReference type="KEGG" id="lcc:B488_01680"/>
<evidence type="ECO:0000256" key="5">
    <source>
        <dbReference type="ARBA" id="ARBA00022839"/>
    </source>
</evidence>
<feature type="domain" description="HRDC" evidence="7">
    <location>
        <begin position="208"/>
        <end position="289"/>
    </location>
</feature>
<comment type="function">
    <text evidence="6">Exonuclease involved in the 3' processing of various precursor tRNAs. Initiates hydrolysis at the 3'-terminus of an RNA molecule and releases 5'-mononucleotides.</text>
</comment>
<dbReference type="SUPFAM" id="SSF47819">
    <property type="entry name" value="HRDC-like"/>
    <property type="match status" value="2"/>
</dbReference>
<dbReference type="STRING" id="1215343.B488_01680"/>
<evidence type="ECO:0000313" key="9">
    <source>
        <dbReference type="Proteomes" id="UP000010799"/>
    </source>
</evidence>
<keyword evidence="3 6" id="KW-0540">Nuclease</keyword>
<dbReference type="InterPro" id="IPR051086">
    <property type="entry name" value="RNase_D-like"/>
</dbReference>